<dbReference type="CDD" id="cd14688">
    <property type="entry name" value="bZIP_YAP"/>
    <property type="match status" value="1"/>
</dbReference>
<dbReference type="GO" id="GO:0000976">
    <property type="term" value="F:transcription cis-regulatory region binding"/>
    <property type="evidence" value="ECO:0007669"/>
    <property type="project" value="InterPro"/>
</dbReference>
<protein>
    <recommendedName>
        <fullName evidence="8">BZIP domain-containing protein</fullName>
    </recommendedName>
</protein>
<feature type="compositionally biased region" description="Low complexity" evidence="7">
    <location>
        <begin position="550"/>
        <end position="562"/>
    </location>
</feature>
<dbReference type="Gene3D" id="1.20.5.170">
    <property type="match status" value="1"/>
</dbReference>
<evidence type="ECO:0000256" key="5">
    <source>
        <dbReference type="ARBA" id="ARBA00023163"/>
    </source>
</evidence>
<keyword evidence="10" id="KW-1185">Reference proteome</keyword>
<dbReference type="SUPFAM" id="SSF57959">
    <property type="entry name" value="Leucine zipper domain"/>
    <property type="match status" value="1"/>
</dbReference>
<accession>G0W7K6</accession>
<feature type="compositionally biased region" description="Polar residues" evidence="7">
    <location>
        <begin position="1"/>
        <end position="10"/>
    </location>
</feature>
<dbReference type="GO" id="GO:0001228">
    <property type="term" value="F:DNA-binding transcription activator activity, RNA polymerase II-specific"/>
    <property type="evidence" value="ECO:0007669"/>
    <property type="project" value="TreeGrafter"/>
</dbReference>
<dbReference type="InterPro" id="IPR050936">
    <property type="entry name" value="AP-1-like"/>
</dbReference>
<sequence>MTTVGTTTGKRQLDLIDQQQQQQQQFETQNANNTRPKDSTENATTNPMKKQDLDNKTNTEQSNGNSKKKQLLDPEARNKRTAQNRAAQRAFRERKERKMKELEEKVANLTKIQKQNEIESEFLRSQLITLVNELKKYKPNNENASKVLNYISNSNSNSNPDLNLNSKFSPMESDASAMKRSTGSVSSGDSNSRTMTSMDAPSMSTTTSVQSNPLNLKPHNNMTLNDILPPATTVASTSTLDANPSSTLFDSLLANDDLFTQQLMSFANNANNNNNNNDSVTTLDNSNTQQQNLQQPQITPPIEDSNLISNSFDFNDKFDEQVSDFCGKMSMACGTRSNPIPKSKSNVSTPQSIMNSNNKSPISPLNDSTLAKSNVITTSNIFDHQSNTPQAINSNLTNTWGIPSASPNSNDSSPNNIVPTQDNSNVNMNFGQLGFMMDSPQFQNIDLSLPIENDKFSASNFKKPSLPFINPTLAFPNDDLFNKNNSNNDNNNNTTTTHDESDLLSQFLANDYSNTISTNNLMNSDDDEDEDDDDYEKKLVANNLINEEPSSTNKNNNLTSTSKEQENNDFDDFIVPSRDGGLLRCSEIWDRITAHPKYSELDIDGLCSELMTKAKCSERGVVVNAEDVQMALTKHMS</sequence>
<dbReference type="GO" id="GO:0000304">
    <property type="term" value="P:response to singlet oxygen"/>
    <property type="evidence" value="ECO:0007669"/>
    <property type="project" value="EnsemblFungi"/>
</dbReference>
<feature type="region of interest" description="Disordered" evidence="7">
    <location>
        <begin position="154"/>
        <end position="218"/>
    </location>
</feature>
<feature type="compositionally biased region" description="Acidic residues" evidence="7">
    <location>
        <begin position="524"/>
        <end position="534"/>
    </location>
</feature>
<dbReference type="SUPFAM" id="SSF111430">
    <property type="entry name" value="YAP1 redox domain"/>
    <property type="match status" value="1"/>
</dbReference>
<dbReference type="RefSeq" id="XP_003669010.1">
    <property type="nucleotide sequence ID" value="XM_003668962.1"/>
</dbReference>
<evidence type="ECO:0000256" key="7">
    <source>
        <dbReference type="SAM" id="MobiDB-lite"/>
    </source>
</evidence>
<feature type="region of interest" description="Disordered" evidence="7">
    <location>
        <begin position="1"/>
        <end position="97"/>
    </location>
</feature>
<dbReference type="FunFam" id="1.10.238.100:FF:000002">
    <property type="entry name" value="AP-1-like transcription factor"/>
    <property type="match status" value="1"/>
</dbReference>
<keyword evidence="3" id="KW-0805">Transcription regulation</keyword>
<evidence type="ECO:0000256" key="6">
    <source>
        <dbReference type="ARBA" id="ARBA00023242"/>
    </source>
</evidence>
<dbReference type="eggNOG" id="ENOG502RPD7">
    <property type="taxonomic scope" value="Eukaryota"/>
</dbReference>
<dbReference type="PANTHER" id="PTHR40621:SF6">
    <property type="entry name" value="AP-1-LIKE TRANSCRIPTION FACTOR YAP1-RELATED"/>
    <property type="match status" value="1"/>
</dbReference>
<feature type="compositionally biased region" description="Low complexity" evidence="7">
    <location>
        <begin position="287"/>
        <end position="302"/>
    </location>
</feature>
<dbReference type="EMBL" id="HE580269">
    <property type="protein sequence ID" value="CCD23767.1"/>
    <property type="molecule type" value="Genomic_DNA"/>
</dbReference>
<dbReference type="GO" id="GO:0034599">
    <property type="term" value="P:cellular response to oxidative stress"/>
    <property type="evidence" value="ECO:0007669"/>
    <property type="project" value="EnsemblFungi"/>
</dbReference>
<dbReference type="KEGG" id="ndi:NDAI_0C01060"/>
<feature type="region of interest" description="Disordered" evidence="7">
    <location>
        <begin position="269"/>
        <end position="310"/>
    </location>
</feature>
<dbReference type="Pfam" id="PF08601">
    <property type="entry name" value="PAP1"/>
    <property type="match status" value="1"/>
</dbReference>
<dbReference type="InterPro" id="IPR046347">
    <property type="entry name" value="bZIP_sf"/>
</dbReference>
<feature type="region of interest" description="Disordered" evidence="7">
    <location>
        <begin position="543"/>
        <end position="571"/>
    </location>
</feature>
<proteinExistence type="predicted"/>
<dbReference type="InterPro" id="IPR023167">
    <property type="entry name" value="Yap1_redox_dom_sf"/>
</dbReference>
<feature type="compositionally biased region" description="Polar residues" evidence="7">
    <location>
        <begin position="195"/>
        <end position="218"/>
    </location>
</feature>
<keyword evidence="5" id="KW-0804">Transcription</keyword>
<dbReference type="GO" id="GO:0090575">
    <property type="term" value="C:RNA polymerase II transcription regulator complex"/>
    <property type="evidence" value="ECO:0007669"/>
    <property type="project" value="TreeGrafter"/>
</dbReference>
<evidence type="ECO:0000313" key="9">
    <source>
        <dbReference type="EMBL" id="CCD23767.1"/>
    </source>
</evidence>
<organism evidence="9 10">
    <name type="scientific">Naumovozyma dairenensis (strain ATCC 10597 / BCRC 20456 / CBS 421 / NBRC 0211 / NRRL Y-12639)</name>
    <name type="common">Saccharomyces dairenensis</name>
    <dbReference type="NCBI Taxonomy" id="1071378"/>
    <lineage>
        <taxon>Eukaryota</taxon>
        <taxon>Fungi</taxon>
        <taxon>Dikarya</taxon>
        <taxon>Ascomycota</taxon>
        <taxon>Saccharomycotina</taxon>
        <taxon>Saccharomycetes</taxon>
        <taxon>Saccharomycetales</taxon>
        <taxon>Saccharomycetaceae</taxon>
        <taxon>Naumovozyma</taxon>
    </lineage>
</organism>
<name>G0W7K6_NAUDC</name>
<keyword evidence="4" id="KW-0238">DNA-binding</keyword>
<evidence type="ECO:0000259" key="8">
    <source>
        <dbReference type="PROSITE" id="PS50217"/>
    </source>
</evidence>
<feature type="compositionally biased region" description="Low complexity" evidence="7">
    <location>
        <begin position="403"/>
        <end position="416"/>
    </location>
</feature>
<dbReference type="Gene3D" id="1.10.238.100">
    <property type="entry name" value="YAP1 redox domain. Chain B"/>
    <property type="match status" value="1"/>
</dbReference>
<dbReference type="FunFam" id="1.20.5.170:FF:000067">
    <property type="entry name" value="BZIP transcription factor"/>
    <property type="match status" value="1"/>
</dbReference>
<dbReference type="GO" id="GO:0009408">
    <property type="term" value="P:response to heat"/>
    <property type="evidence" value="ECO:0007669"/>
    <property type="project" value="EnsemblFungi"/>
</dbReference>
<evidence type="ECO:0000256" key="1">
    <source>
        <dbReference type="ARBA" id="ARBA00004123"/>
    </source>
</evidence>
<feature type="compositionally biased region" description="Low complexity" evidence="7">
    <location>
        <begin position="154"/>
        <end position="166"/>
    </location>
</feature>
<feature type="region of interest" description="Disordered" evidence="7">
    <location>
        <begin position="337"/>
        <end position="366"/>
    </location>
</feature>
<dbReference type="AlphaFoldDB" id="G0W7K6"/>
<dbReference type="PROSITE" id="PS00036">
    <property type="entry name" value="BZIP_BASIC"/>
    <property type="match status" value="1"/>
</dbReference>
<dbReference type="InterPro" id="IPR013910">
    <property type="entry name" value="TF_PAP1"/>
</dbReference>
<gene>
    <name evidence="9" type="primary">NDAI0C01060</name>
    <name evidence="9" type="ordered locus">NDAI_0C01060</name>
</gene>
<comment type="subcellular location">
    <subcellularLocation>
        <location evidence="2">Cytoplasm</location>
    </subcellularLocation>
    <subcellularLocation>
        <location evidence="1">Nucleus</location>
    </subcellularLocation>
</comment>
<dbReference type="GO" id="GO:1900101">
    <property type="term" value="P:regulation of endoplasmic reticulum unfolded protein response"/>
    <property type="evidence" value="ECO:0007669"/>
    <property type="project" value="EnsemblFungi"/>
</dbReference>
<feature type="compositionally biased region" description="Low complexity" evidence="7">
    <location>
        <begin position="180"/>
        <end position="194"/>
    </location>
</feature>
<reference evidence="9 10" key="1">
    <citation type="journal article" date="2011" name="Proc. Natl. Acad. Sci. U.S.A.">
        <title>Evolutionary erosion of yeast sex chromosomes by mating-type switching accidents.</title>
        <authorList>
            <person name="Gordon J.L."/>
            <person name="Armisen D."/>
            <person name="Proux-Wera E."/>
            <person name="Oheigeartaigh S.S."/>
            <person name="Byrne K.P."/>
            <person name="Wolfe K.H."/>
        </authorList>
    </citation>
    <scope>NUCLEOTIDE SEQUENCE [LARGE SCALE GENOMIC DNA]</scope>
    <source>
        <strain evidence="10">ATCC 10597 / BCRC 20456 / CBS 421 / NBRC 0211 / NRRL Y-12639</strain>
    </source>
</reference>
<evidence type="ECO:0000256" key="3">
    <source>
        <dbReference type="ARBA" id="ARBA00023015"/>
    </source>
</evidence>
<evidence type="ECO:0000313" key="10">
    <source>
        <dbReference type="Proteomes" id="UP000000689"/>
    </source>
</evidence>
<dbReference type="InterPro" id="IPR004827">
    <property type="entry name" value="bZIP"/>
</dbReference>
<dbReference type="PANTHER" id="PTHR40621">
    <property type="entry name" value="TRANSCRIPTION FACTOR KAPC-RELATED"/>
    <property type="match status" value="1"/>
</dbReference>
<dbReference type="Proteomes" id="UP000000689">
    <property type="component" value="Chromosome 3"/>
</dbReference>
<evidence type="ECO:0000256" key="2">
    <source>
        <dbReference type="ARBA" id="ARBA00004496"/>
    </source>
</evidence>
<feature type="region of interest" description="Disordered" evidence="7">
    <location>
        <begin position="515"/>
        <end position="534"/>
    </location>
</feature>
<dbReference type="PROSITE" id="PS50217">
    <property type="entry name" value="BZIP"/>
    <property type="match status" value="1"/>
</dbReference>
<dbReference type="GeneID" id="11496382"/>
<dbReference type="SMART" id="SM00338">
    <property type="entry name" value="BRLZ"/>
    <property type="match status" value="1"/>
</dbReference>
<dbReference type="OMA" id="VSTFCAK"/>
<dbReference type="HOGENOM" id="CLU_032750_0_0_1"/>
<feature type="domain" description="BZIP" evidence="8">
    <location>
        <begin position="74"/>
        <end position="137"/>
    </location>
</feature>
<dbReference type="GO" id="GO:0005737">
    <property type="term" value="C:cytoplasm"/>
    <property type="evidence" value="ECO:0007669"/>
    <property type="project" value="UniProtKB-SubCell"/>
</dbReference>
<evidence type="ECO:0000256" key="4">
    <source>
        <dbReference type="ARBA" id="ARBA00023125"/>
    </source>
</evidence>
<dbReference type="OrthoDB" id="5380163at2759"/>
<feature type="region of interest" description="Disordered" evidence="7">
    <location>
        <begin position="394"/>
        <end position="421"/>
    </location>
</feature>
<keyword evidence="6" id="KW-0539">Nucleus</keyword>
<dbReference type="STRING" id="1071378.G0W7K6"/>